<organism evidence="15 16">
    <name type="scientific">Cryptotermes secundus</name>
    <dbReference type="NCBI Taxonomy" id="105785"/>
    <lineage>
        <taxon>Eukaryota</taxon>
        <taxon>Metazoa</taxon>
        <taxon>Ecdysozoa</taxon>
        <taxon>Arthropoda</taxon>
        <taxon>Hexapoda</taxon>
        <taxon>Insecta</taxon>
        <taxon>Pterygota</taxon>
        <taxon>Neoptera</taxon>
        <taxon>Polyneoptera</taxon>
        <taxon>Dictyoptera</taxon>
        <taxon>Blattodea</taxon>
        <taxon>Blattoidea</taxon>
        <taxon>Termitoidae</taxon>
        <taxon>Kalotermitidae</taxon>
        <taxon>Cryptotermitinae</taxon>
        <taxon>Cryptotermes</taxon>
    </lineage>
</organism>
<dbReference type="GO" id="GO:0005737">
    <property type="term" value="C:cytoplasm"/>
    <property type="evidence" value="ECO:0007669"/>
    <property type="project" value="TreeGrafter"/>
</dbReference>
<evidence type="ECO:0000256" key="7">
    <source>
        <dbReference type="ARBA" id="ARBA00011738"/>
    </source>
</evidence>
<dbReference type="FunFam" id="1.10.3210.10:FF:000011">
    <property type="entry name" value="HD domain-containing protein 2"/>
    <property type="match status" value="1"/>
</dbReference>
<dbReference type="PANTHER" id="PTHR11845:SF13">
    <property type="entry name" value="5'-DEOXYNUCLEOTIDASE HDDC2"/>
    <property type="match status" value="1"/>
</dbReference>
<accession>A0A2J7RPG1</accession>
<evidence type="ECO:0000256" key="12">
    <source>
        <dbReference type="ARBA" id="ARBA00022842"/>
    </source>
</evidence>
<comment type="cofactor">
    <cofactor evidence="2">
        <name>Mn(2+)</name>
        <dbReference type="ChEBI" id="CHEBI:29035"/>
    </cofactor>
</comment>
<reference evidence="15 16" key="1">
    <citation type="submission" date="2017-12" db="EMBL/GenBank/DDBJ databases">
        <title>Hemimetabolous genomes reveal molecular basis of termite eusociality.</title>
        <authorList>
            <person name="Harrison M.C."/>
            <person name="Jongepier E."/>
            <person name="Robertson H.M."/>
            <person name="Arning N."/>
            <person name="Bitard-Feildel T."/>
            <person name="Chao H."/>
            <person name="Childers C.P."/>
            <person name="Dinh H."/>
            <person name="Doddapaneni H."/>
            <person name="Dugan S."/>
            <person name="Gowin J."/>
            <person name="Greiner C."/>
            <person name="Han Y."/>
            <person name="Hu H."/>
            <person name="Hughes D.S.T."/>
            <person name="Huylmans A.-K."/>
            <person name="Kemena C."/>
            <person name="Kremer L.P.M."/>
            <person name="Lee S.L."/>
            <person name="Lopez-Ezquerra A."/>
            <person name="Mallet L."/>
            <person name="Monroy-Kuhn J.M."/>
            <person name="Moser A."/>
            <person name="Murali S.C."/>
            <person name="Muzny D.M."/>
            <person name="Otani S."/>
            <person name="Piulachs M.-D."/>
            <person name="Poelchau M."/>
            <person name="Qu J."/>
            <person name="Schaub F."/>
            <person name="Wada-Katsumata A."/>
            <person name="Worley K.C."/>
            <person name="Xie Q."/>
            <person name="Ylla G."/>
            <person name="Poulsen M."/>
            <person name="Gibbs R.A."/>
            <person name="Schal C."/>
            <person name="Richards S."/>
            <person name="Belles X."/>
            <person name="Korb J."/>
            <person name="Bornberg-Bauer E."/>
        </authorList>
    </citation>
    <scope>NUCLEOTIDE SEQUENCE [LARGE SCALE GENOMIC DNA]</scope>
    <source>
        <tissue evidence="15">Whole body</tissue>
    </source>
</reference>
<comment type="catalytic activity">
    <reaction evidence="1">
        <text>a 2'-deoxyribonucleoside 5'-phosphate + H2O = a 2'-deoxyribonucleoside + phosphate</text>
        <dbReference type="Rhea" id="RHEA:36167"/>
        <dbReference type="ChEBI" id="CHEBI:15377"/>
        <dbReference type="ChEBI" id="CHEBI:18274"/>
        <dbReference type="ChEBI" id="CHEBI:43474"/>
        <dbReference type="ChEBI" id="CHEBI:65317"/>
        <dbReference type="EC" id="3.1.3.89"/>
    </reaction>
</comment>
<dbReference type="InterPro" id="IPR003607">
    <property type="entry name" value="HD/PDEase_dom"/>
</dbReference>
<dbReference type="Proteomes" id="UP000235965">
    <property type="component" value="Unassembled WGS sequence"/>
</dbReference>
<evidence type="ECO:0000256" key="10">
    <source>
        <dbReference type="ARBA" id="ARBA00022723"/>
    </source>
</evidence>
<evidence type="ECO:0000313" key="15">
    <source>
        <dbReference type="EMBL" id="PNF42721.1"/>
    </source>
</evidence>
<name>A0A2J7RPG1_9NEOP</name>
<comment type="subunit">
    <text evidence="7">Homodimer.</text>
</comment>
<evidence type="ECO:0000256" key="13">
    <source>
        <dbReference type="ARBA" id="ARBA00032735"/>
    </source>
</evidence>
<comment type="similarity">
    <text evidence="6">Belongs to the HDDC2 family.</text>
</comment>
<dbReference type="AlphaFoldDB" id="A0A2J7RPG1"/>
<evidence type="ECO:0000256" key="6">
    <source>
        <dbReference type="ARBA" id="ARBA00009999"/>
    </source>
</evidence>
<dbReference type="SMART" id="SM00471">
    <property type="entry name" value="HDc"/>
    <property type="match status" value="1"/>
</dbReference>
<comment type="function">
    <text evidence="5">Catalyzes the dephosphorylation of the nucleoside 5'-monophosphates deoxyadenosine monophosphate (dAMP), deoxycytidine monophosphate (dCMP), deoxyguanosine monophosphate (dGMP) and deoxythymidine monophosphate (dTMP).</text>
</comment>
<dbReference type="Gene3D" id="1.10.3210.10">
    <property type="entry name" value="Hypothetical protein af1432"/>
    <property type="match status" value="1"/>
</dbReference>
<dbReference type="GO" id="GO:0009159">
    <property type="term" value="P:deoxyribonucleoside monophosphate catabolic process"/>
    <property type="evidence" value="ECO:0007669"/>
    <property type="project" value="UniProtKB-ARBA"/>
</dbReference>
<proteinExistence type="inferred from homology"/>
<dbReference type="Pfam" id="PF13023">
    <property type="entry name" value="HD_3"/>
    <property type="match status" value="1"/>
</dbReference>
<dbReference type="STRING" id="105785.A0A2J7RPG1"/>
<feature type="domain" description="HD/PDEase" evidence="14">
    <location>
        <begin position="34"/>
        <end position="149"/>
    </location>
</feature>
<comment type="caution">
    <text evidence="15">The sequence shown here is derived from an EMBL/GenBank/DDBJ whole genome shotgun (WGS) entry which is preliminary data.</text>
</comment>
<dbReference type="EC" id="3.1.3.89" evidence="8"/>
<evidence type="ECO:0000256" key="5">
    <source>
        <dbReference type="ARBA" id="ARBA00004074"/>
    </source>
</evidence>
<evidence type="ECO:0000256" key="2">
    <source>
        <dbReference type="ARBA" id="ARBA00001936"/>
    </source>
</evidence>
<evidence type="ECO:0000256" key="11">
    <source>
        <dbReference type="ARBA" id="ARBA00022801"/>
    </source>
</evidence>
<evidence type="ECO:0000256" key="1">
    <source>
        <dbReference type="ARBA" id="ARBA00001638"/>
    </source>
</evidence>
<dbReference type="EMBL" id="NEVH01001360">
    <property type="protein sequence ID" value="PNF42721.1"/>
    <property type="molecule type" value="Genomic_DNA"/>
</dbReference>
<sequence length="194" mass="22138">MAAGNCANLLEFLQLVGKLKNIKRTGWVLCHVEDPERIAGHMYRMGIMTFLLDDDKSFDKVRCLKLALVHDLAECIVGDITPCCGVAPEEKHRREDNAMQELAQLAGSCGTELYCLYKEYEEQKTPEAKLVKELDRFDMILQAFEYETVESRPHGLQEFFDSTAGKFSHPLITSLVAELNKQRSEFEKEYSVPK</sequence>
<dbReference type="InParanoid" id="A0A2J7RPG1"/>
<gene>
    <name evidence="15" type="primary">hddc2</name>
    <name evidence="15" type="ORF">B7P43_G14148</name>
</gene>
<evidence type="ECO:0000256" key="9">
    <source>
        <dbReference type="ARBA" id="ARBA00015933"/>
    </source>
</evidence>
<evidence type="ECO:0000259" key="14">
    <source>
        <dbReference type="SMART" id="SM00471"/>
    </source>
</evidence>
<dbReference type="OrthoDB" id="10254258at2759"/>
<dbReference type="PANTHER" id="PTHR11845">
    <property type="entry name" value="5'-DEOXYNUCLEOTIDASE HDDC2"/>
    <property type="match status" value="1"/>
</dbReference>
<dbReference type="SUPFAM" id="SSF109604">
    <property type="entry name" value="HD-domain/PDEase-like"/>
    <property type="match status" value="1"/>
</dbReference>
<keyword evidence="16" id="KW-1185">Reference proteome</keyword>
<keyword evidence="12" id="KW-0460">Magnesium</keyword>
<keyword evidence="11" id="KW-0378">Hydrolase</keyword>
<dbReference type="InterPro" id="IPR006674">
    <property type="entry name" value="HD_domain"/>
</dbReference>
<comment type="cofactor">
    <cofactor evidence="4">
        <name>Mg(2+)</name>
        <dbReference type="ChEBI" id="CHEBI:18420"/>
    </cofactor>
</comment>
<dbReference type="GO" id="GO:0002953">
    <property type="term" value="F:5'-deoxynucleotidase activity"/>
    <property type="evidence" value="ECO:0007669"/>
    <property type="project" value="UniProtKB-EC"/>
</dbReference>
<comment type="cofactor">
    <cofactor evidence="3">
        <name>Co(2+)</name>
        <dbReference type="ChEBI" id="CHEBI:48828"/>
    </cofactor>
</comment>
<evidence type="ECO:0000256" key="3">
    <source>
        <dbReference type="ARBA" id="ARBA00001941"/>
    </source>
</evidence>
<keyword evidence="10" id="KW-0479">Metal-binding</keyword>
<evidence type="ECO:0000256" key="4">
    <source>
        <dbReference type="ARBA" id="ARBA00001946"/>
    </source>
</evidence>
<dbReference type="GO" id="GO:0046872">
    <property type="term" value="F:metal ion binding"/>
    <property type="evidence" value="ECO:0007669"/>
    <property type="project" value="UniProtKB-KW"/>
</dbReference>
<protein>
    <recommendedName>
        <fullName evidence="9">5'-deoxynucleotidase HDDC2</fullName>
        <ecNumber evidence="8">3.1.3.89</ecNumber>
    </recommendedName>
    <alternativeName>
        <fullName evidence="13">HD domain-containing protein 2</fullName>
    </alternativeName>
</protein>
<dbReference type="InterPro" id="IPR039356">
    <property type="entry name" value="YfbR/HDDC2"/>
</dbReference>
<evidence type="ECO:0000256" key="8">
    <source>
        <dbReference type="ARBA" id="ARBA00012964"/>
    </source>
</evidence>
<evidence type="ECO:0000313" key="16">
    <source>
        <dbReference type="Proteomes" id="UP000235965"/>
    </source>
</evidence>